<dbReference type="InterPro" id="IPR035948">
    <property type="entry name" value="YwqG-like_sf"/>
</dbReference>
<dbReference type="Gene3D" id="2.30.320.10">
    <property type="entry name" value="YwqG-like"/>
    <property type="match status" value="1"/>
</dbReference>
<protein>
    <recommendedName>
        <fullName evidence="3">DUF1963 domain-containing protein</fullName>
    </recommendedName>
</protein>
<evidence type="ECO:0008006" key="3">
    <source>
        <dbReference type="Google" id="ProtNLM"/>
    </source>
</evidence>
<dbReference type="Proteomes" id="UP000613974">
    <property type="component" value="Unassembled WGS sequence"/>
</dbReference>
<evidence type="ECO:0000313" key="2">
    <source>
        <dbReference type="Proteomes" id="UP000613974"/>
    </source>
</evidence>
<reference evidence="2" key="1">
    <citation type="submission" date="2023-07" db="EMBL/GenBank/DDBJ databases">
        <title>Whole genome shotgun sequence of Streptomyces nojiriensis NBRC 13794.</title>
        <authorList>
            <person name="Komaki H."/>
            <person name="Tamura T."/>
        </authorList>
    </citation>
    <scope>NUCLEOTIDE SEQUENCE [LARGE SCALE GENOMIC DNA]</scope>
    <source>
        <strain evidence="2">NBRC 13794</strain>
    </source>
</reference>
<accession>A0ABQ3SRJ1</accession>
<gene>
    <name evidence="1" type="ORF">Snoj_46680</name>
</gene>
<proteinExistence type="predicted"/>
<dbReference type="SUPFAM" id="SSF103032">
    <property type="entry name" value="Hypothetical protein YwqG"/>
    <property type="match status" value="1"/>
</dbReference>
<organism evidence="1 2">
    <name type="scientific">Streptomyces nojiriensis</name>
    <dbReference type="NCBI Taxonomy" id="66374"/>
    <lineage>
        <taxon>Bacteria</taxon>
        <taxon>Bacillati</taxon>
        <taxon>Actinomycetota</taxon>
        <taxon>Actinomycetes</taxon>
        <taxon>Kitasatosporales</taxon>
        <taxon>Streptomycetaceae</taxon>
        <taxon>Streptomyces</taxon>
    </lineage>
</organism>
<sequence>MTMLLLDDGPVAPDAAVSRTGGVPTAPAGTVWPVCRLCAGPLQFLAQIVLGDTAPAGPGVLALFMCAHRPGRCEQWSPTAGGNLALLLPAGDLVSVPAPDADADVLGLGAVRAAVPVPAAPDGTAPDGRPVLGSLGGEPDWLQDDETPDCPGCARPMAYAAGLREGPEPTTAMNFGSGRAYAHACAPCGRAALLWQC</sequence>
<name>A0ABQ3SRJ1_9ACTN</name>
<dbReference type="GeneID" id="95588996"/>
<comment type="caution">
    <text evidence="1">The sequence shown here is derived from an EMBL/GenBank/DDBJ whole genome shotgun (WGS) entry which is preliminary data.</text>
</comment>
<dbReference type="EMBL" id="BNEC01000005">
    <property type="protein sequence ID" value="GHI70750.1"/>
    <property type="molecule type" value="Genomic_DNA"/>
</dbReference>
<dbReference type="RefSeq" id="WP_229875763.1">
    <property type="nucleotide sequence ID" value="NZ_BMRL01000008.1"/>
</dbReference>
<keyword evidence="2" id="KW-1185">Reference proteome</keyword>
<evidence type="ECO:0000313" key="1">
    <source>
        <dbReference type="EMBL" id="GHI70750.1"/>
    </source>
</evidence>